<organism evidence="3">
    <name type="scientific">Accumulibacter regalis</name>
    <dbReference type="NCBI Taxonomy" id="522306"/>
    <lineage>
        <taxon>Bacteria</taxon>
        <taxon>Pseudomonadati</taxon>
        <taxon>Pseudomonadota</taxon>
        <taxon>Betaproteobacteria</taxon>
        <taxon>Candidatus Accumulibacter</taxon>
    </lineage>
</organism>
<dbReference type="KEGG" id="app:CAP2UW1_4620"/>
<dbReference type="InterPro" id="IPR045523">
    <property type="entry name" value="GASH"/>
</dbReference>
<sequence length="370" mass="40109">MADVVMKEDTEEVKPSSWFCSWTKEFQLGEGSEMLNQRWQASSNFAYNANGADVESLVRLAVGSRHAPSPGWIATLEESFREAYPAFTASSSARELKVLSACCLLQMCQDPDHESASLPALAITAASVSGQRKFSLPGDLPQAANEALRSQSLGVARRPKLAAASQYKKLFEAFEAAVQKAKAQPDVGILIEAMAQAGTTVTSVVNKTQLTLQALAKRLDQQDEELQMLWWLIGERSEDLACSFGDVPDAARPLVLAKELADHTLLPPGPPTVRALLSRAKLADRGKVALVDALAAAPFEWLRSHVAPPEASPVTQPLHFAVLRQLETGPGNAWVAGWAATTDLPKDLSLSPLILAELFYRERLLTRLLG</sequence>
<dbReference type="HOGENOM" id="CLU_777981_0_0_4"/>
<protein>
    <recommendedName>
        <fullName evidence="2">GTPase-associated system helical domain-containing protein</fullName>
    </recommendedName>
</protein>
<keyword evidence="3" id="KW-0614">Plasmid</keyword>
<dbReference type="EMBL" id="CP001716">
    <property type="protein sequence ID" value="ACV37752.1"/>
    <property type="molecule type" value="Genomic_DNA"/>
</dbReference>
<keyword evidence="1" id="KW-0175">Coiled coil</keyword>
<reference evidence="3" key="1">
    <citation type="submission" date="2009-08" db="EMBL/GenBank/DDBJ databases">
        <authorList>
            <consortium name="US DOE Joint Genome Institute"/>
            <person name="Lucas S."/>
            <person name="Copeland A."/>
            <person name="Lapidus A."/>
            <person name="Glavina del Rio T."/>
            <person name="Dalin E."/>
            <person name="Tice H."/>
            <person name="Bruce D."/>
            <person name="Barry K."/>
            <person name="Pitluck S."/>
            <person name="Lowry S."/>
            <person name="Larimer F."/>
            <person name="Land M."/>
            <person name="Hauser L."/>
            <person name="Kyrpides N."/>
            <person name="Ivanova N."/>
            <person name="McMahon K.D."/>
            <person name="Hugenholtz P."/>
        </authorList>
    </citation>
    <scope>NUCLEOTIDE SEQUENCE</scope>
    <source>
        <strain evidence="3">UW-1</strain>
        <plasmid evidence="3">pAph01</plasmid>
    </source>
</reference>
<dbReference type="Pfam" id="PF19994">
    <property type="entry name" value="GASH"/>
    <property type="match status" value="1"/>
</dbReference>
<geneLocation type="plasmid" evidence="3">
    <name>pAph01</name>
</geneLocation>
<feature type="coiled-coil region" evidence="1">
    <location>
        <begin position="164"/>
        <end position="225"/>
    </location>
</feature>
<evidence type="ECO:0000259" key="2">
    <source>
        <dbReference type="Pfam" id="PF19994"/>
    </source>
</evidence>
<dbReference type="OrthoDB" id="8886245at2"/>
<accession>C7RVU2</accession>
<reference evidence="3" key="2">
    <citation type="submission" date="2009-09" db="EMBL/GenBank/DDBJ databases">
        <title>Complete sequence of plasmid1 of Candidatus Accumulibacter phosphatis clade IIA str. UW-1.</title>
        <authorList>
            <consortium name="US DOE Joint Genome Institute"/>
            <person name="Martin H.G."/>
            <person name="Ivanova N."/>
            <person name="Kunin V."/>
            <person name="Warnecke F."/>
            <person name="Barry K."/>
            <person name="He S."/>
            <person name="Salamov A."/>
            <person name="Szeto E."/>
            <person name="Dalin E."/>
            <person name="Pangilinan J.L."/>
            <person name="Lapidus A."/>
            <person name="Lowry S."/>
            <person name="Kyrpides N.C."/>
            <person name="McMahon K.D."/>
            <person name="Hugenholtz P."/>
        </authorList>
    </citation>
    <scope>NUCLEOTIDE SEQUENCE [LARGE SCALE GENOMIC DNA]</scope>
    <source>
        <strain evidence="3">UW-1</strain>
        <plasmid evidence="3">pAph01</plasmid>
        <plasmid>UW-1</plasmid>
    </source>
</reference>
<dbReference type="AlphaFoldDB" id="C7RVU2"/>
<evidence type="ECO:0000256" key="1">
    <source>
        <dbReference type="SAM" id="Coils"/>
    </source>
</evidence>
<feature type="domain" description="GTPase-associated system helical" evidence="2">
    <location>
        <begin position="21"/>
        <end position="368"/>
    </location>
</feature>
<gene>
    <name evidence="3" type="ordered locus">CAP2UW1_4620</name>
</gene>
<proteinExistence type="predicted"/>
<evidence type="ECO:0000313" key="3">
    <source>
        <dbReference type="EMBL" id="ACV37752.1"/>
    </source>
</evidence>
<name>C7RVU2_ACCRE</name>